<dbReference type="AlphaFoldDB" id="A0A543FF61"/>
<keyword evidence="1" id="KW-0812">Transmembrane</keyword>
<evidence type="ECO:0000313" key="2">
    <source>
        <dbReference type="EMBL" id="TQM32505.1"/>
    </source>
</evidence>
<reference evidence="2 3" key="1">
    <citation type="submission" date="2019-06" db="EMBL/GenBank/DDBJ databases">
        <title>Sequencing the genomes of 1000 actinobacteria strains.</title>
        <authorList>
            <person name="Klenk H.-P."/>
        </authorList>
    </citation>
    <scope>NUCLEOTIDE SEQUENCE [LARGE SCALE GENOMIC DNA]</scope>
    <source>
        <strain evidence="2 3">DSM 103495</strain>
    </source>
</reference>
<evidence type="ECO:0000256" key="1">
    <source>
        <dbReference type="SAM" id="Phobius"/>
    </source>
</evidence>
<keyword evidence="1" id="KW-0472">Membrane</keyword>
<dbReference type="Proteomes" id="UP000316331">
    <property type="component" value="Unassembled WGS sequence"/>
</dbReference>
<sequence>MRRAWLELVRAGQGRDTRLGWAQRPQSKPRLRRRLMAGPAIAGALTGAFDLRVALLVVGAAILIAGLAVATELPTAALVWRGGSRSLPGEVGPGRGESL</sequence>
<proteinExistence type="predicted"/>
<keyword evidence="3" id="KW-1185">Reference proteome</keyword>
<dbReference type="EMBL" id="VFPG01000001">
    <property type="protein sequence ID" value="TQM32505.1"/>
    <property type="molecule type" value="Genomic_DNA"/>
</dbReference>
<name>A0A543FF61_9NOCA</name>
<organism evidence="2 3">
    <name type="scientific">Nocardia bhagyanarayanae</name>
    <dbReference type="NCBI Taxonomy" id="1215925"/>
    <lineage>
        <taxon>Bacteria</taxon>
        <taxon>Bacillati</taxon>
        <taxon>Actinomycetota</taxon>
        <taxon>Actinomycetes</taxon>
        <taxon>Mycobacteriales</taxon>
        <taxon>Nocardiaceae</taxon>
        <taxon>Nocardia</taxon>
    </lineage>
</organism>
<gene>
    <name evidence="2" type="ORF">FB390_4188</name>
</gene>
<protein>
    <submittedName>
        <fullName evidence="2">Uncharacterized protein</fullName>
    </submittedName>
</protein>
<accession>A0A543FF61</accession>
<evidence type="ECO:0000313" key="3">
    <source>
        <dbReference type="Proteomes" id="UP000316331"/>
    </source>
</evidence>
<keyword evidence="1" id="KW-1133">Transmembrane helix</keyword>
<comment type="caution">
    <text evidence="2">The sequence shown here is derived from an EMBL/GenBank/DDBJ whole genome shotgun (WGS) entry which is preliminary data.</text>
</comment>
<feature type="transmembrane region" description="Helical" evidence="1">
    <location>
        <begin position="55"/>
        <end position="80"/>
    </location>
</feature>